<dbReference type="Pfam" id="PF13968">
    <property type="entry name" value="DUF4220"/>
    <property type="match status" value="1"/>
</dbReference>
<feature type="transmembrane region" description="Helical" evidence="1">
    <location>
        <begin position="312"/>
        <end position="330"/>
    </location>
</feature>
<dbReference type="PANTHER" id="PTHR31325">
    <property type="entry name" value="OS01G0798800 PROTEIN-RELATED"/>
    <property type="match status" value="1"/>
</dbReference>
<keyword evidence="1" id="KW-0812">Transmembrane</keyword>
<dbReference type="Pfam" id="PF04578">
    <property type="entry name" value="DUF594"/>
    <property type="match status" value="1"/>
</dbReference>
<accession>A0A835E8P4</accession>
<dbReference type="OrthoDB" id="1559504at2759"/>
<dbReference type="InterPro" id="IPR025315">
    <property type="entry name" value="DUF4220"/>
</dbReference>
<dbReference type="Proteomes" id="UP000636709">
    <property type="component" value="Unassembled WGS sequence"/>
</dbReference>
<name>A0A835E8P4_9POAL</name>
<dbReference type="GO" id="GO:0007166">
    <property type="term" value="P:cell surface receptor signaling pathway"/>
    <property type="evidence" value="ECO:0007669"/>
    <property type="project" value="InterPro"/>
</dbReference>
<dbReference type="InterPro" id="IPR007658">
    <property type="entry name" value="DUF594"/>
</dbReference>
<feature type="transmembrane region" description="Helical" evidence="1">
    <location>
        <begin position="116"/>
        <end position="134"/>
    </location>
</feature>
<keyword evidence="1" id="KW-1133">Transmembrane helix</keyword>
<dbReference type="EMBL" id="JACEFO010002284">
    <property type="protein sequence ID" value="KAF8668149.1"/>
    <property type="molecule type" value="Genomic_DNA"/>
</dbReference>
<sequence length="759" mass="85897">MDTSPSPAPSSADCSNDNDYTYKVEALVIVAVVGMFLLHVLGSLRRLSSNNLLHTIVMGVNTLSFPLVGYTLGTMKKSGWYYYDFPLWAVFLVLLLGSTDSLTACRLSDIDNWKSIYVNQVFKGFVLLFVIWLFSDHLLHQHLLFSILAVVVIKGYVRIASMRMVSKSYIGENVKAIIQYMKKDNKLEPFNPVTMEGYKYMVAGEKYCCKGDYGMKQVATVEQIWQCKGRLLVLERKDLCLSMALSKMLNLRFAGFKLSEADLGKTHDFVFKGLLAGNNAYQRVFRVIEQELVFVHDLYYTRYSYLYQKGRYFILCLPLIMIALCMWLTSEQIMHIHHYQRVTISITVVLAFLEAYQLYLYIASGWFKVALILSYISTPFFQRSGCFLEMIMGLLLSLKAFSPWKARLGQYCLLQELGRQSRFKNFLHYATLRLVDKAKKGRNSVKLSENVKKAVVDSLLGSNGHLTNGVRSLKKNRVHDHLSWACDATGTDGAVTRTIVVWHIATTLCEHLDKQAKEDDVKTASTLSKYCMHLLAFAPNLLPDHSCISQSILDESIDEASKLLKGANKDKNIKGKNKKTESRCEVLMEICPHDCVAGETRLVAQGVHLARQLIGNIQDSKMRWEVLSDFWAEMMLYVSPSDDARVHLEVLARGGEFITHLWVLLTHGGVLNRPHTEPKNRPATPTFACLALFWLGGGRQRSSKANRADIALGSMEKIVKIALKIKEAMQTVKQNEKECRDIQRCVARVSDSIGPLASK</sequence>
<feature type="transmembrane region" description="Helical" evidence="1">
    <location>
        <begin position="52"/>
        <end position="73"/>
    </location>
</feature>
<evidence type="ECO:0000259" key="2">
    <source>
        <dbReference type="Pfam" id="PF13968"/>
    </source>
</evidence>
<organism evidence="3 4">
    <name type="scientific">Digitaria exilis</name>
    <dbReference type="NCBI Taxonomy" id="1010633"/>
    <lineage>
        <taxon>Eukaryota</taxon>
        <taxon>Viridiplantae</taxon>
        <taxon>Streptophyta</taxon>
        <taxon>Embryophyta</taxon>
        <taxon>Tracheophyta</taxon>
        <taxon>Spermatophyta</taxon>
        <taxon>Magnoliopsida</taxon>
        <taxon>Liliopsida</taxon>
        <taxon>Poales</taxon>
        <taxon>Poaceae</taxon>
        <taxon>PACMAD clade</taxon>
        <taxon>Panicoideae</taxon>
        <taxon>Panicodae</taxon>
        <taxon>Paniceae</taxon>
        <taxon>Anthephorinae</taxon>
        <taxon>Digitaria</taxon>
    </lineage>
</organism>
<keyword evidence="1" id="KW-0472">Membrane</keyword>
<dbReference type="AlphaFoldDB" id="A0A835E8P4"/>
<feature type="transmembrane region" description="Helical" evidence="1">
    <location>
        <begin position="140"/>
        <end position="157"/>
    </location>
</feature>
<gene>
    <name evidence="3" type="ORF">HU200_052440</name>
</gene>
<keyword evidence="4" id="KW-1185">Reference proteome</keyword>
<evidence type="ECO:0000313" key="4">
    <source>
        <dbReference type="Proteomes" id="UP000636709"/>
    </source>
</evidence>
<dbReference type="Gene3D" id="1.20.930.20">
    <property type="entry name" value="Adaptor protein Cbl, N-terminal domain"/>
    <property type="match status" value="1"/>
</dbReference>
<evidence type="ECO:0000256" key="1">
    <source>
        <dbReference type="SAM" id="Phobius"/>
    </source>
</evidence>
<feature type="transmembrane region" description="Helical" evidence="1">
    <location>
        <begin position="20"/>
        <end position="40"/>
    </location>
</feature>
<reference evidence="3" key="1">
    <citation type="submission" date="2020-07" db="EMBL/GenBank/DDBJ databases">
        <title>Genome sequence and genetic diversity analysis of an under-domesticated orphan crop, white fonio (Digitaria exilis).</title>
        <authorList>
            <person name="Bennetzen J.L."/>
            <person name="Chen S."/>
            <person name="Ma X."/>
            <person name="Wang X."/>
            <person name="Yssel A.E.J."/>
            <person name="Chaluvadi S.R."/>
            <person name="Johnson M."/>
            <person name="Gangashetty P."/>
            <person name="Hamidou F."/>
            <person name="Sanogo M.D."/>
            <person name="Zwaenepoel A."/>
            <person name="Wallace J."/>
            <person name="Van De Peer Y."/>
            <person name="Van Deynze A."/>
        </authorList>
    </citation>
    <scope>NUCLEOTIDE SEQUENCE</scope>
    <source>
        <tissue evidence="3">Leaves</tissue>
    </source>
</reference>
<dbReference type="InterPro" id="IPR036537">
    <property type="entry name" value="Adaptor_Cbl_N_dom_sf"/>
</dbReference>
<feature type="transmembrane region" description="Helical" evidence="1">
    <location>
        <begin position="85"/>
        <end position="104"/>
    </location>
</feature>
<feature type="domain" description="DUF4220" evidence="2">
    <location>
        <begin position="60"/>
        <end position="415"/>
    </location>
</feature>
<comment type="caution">
    <text evidence="3">The sequence shown here is derived from an EMBL/GenBank/DDBJ whole genome shotgun (WGS) entry which is preliminary data.</text>
</comment>
<evidence type="ECO:0000313" key="3">
    <source>
        <dbReference type="EMBL" id="KAF8668149.1"/>
    </source>
</evidence>
<proteinExistence type="predicted"/>
<protein>
    <recommendedName>
        <fullName evidence="2">DUF4220 domain-containing protein</fullName>
    </recommendedName>
</protein>
<feature type="transmembrane region" description="Helical" evidence="1">
    <location>
        <begin position="336"/>
        <end position="353"/>
    </location>
</feature>